<evidence type="ECO:0000313" key="2">
    <source>
        <dbReference type="EMBL" id="ABZ69644.1"/>
    </source>
</evidence>
<organism evidence="2">
    <name type="scientific">Caulobacter sp. (strain K31)</name>
    <dbReference type="NCBI Taxonomy" id="366602"/>
    <lineage>
        <taxon>Bacteria</taxon>
        <taxon>Pseudomonadati</taxon>
        <taxon>Pseudomonadota</taxon>
        <taxon>Alphaproteobacteria</taxon>
        <taxon>Caulobacterales</taxon>
        <taxon>Caulobacteraceae</taxon>
        <taxon>Caulobacter</taxon>
    </lineage>
</organism>
<protein>
    <submittedName>
        <fullName evidence="2">NAD-dependent epimerase/dehydratase</fullName>
    </submittedName>
</protein>
<reference evidence="2" key="1">
    <citation type="submission" date="2008-01" db="EMBL/GenBank/DDBJ databases">
        <title>Complete sequence of chromosome of Caulobacter sp. K31.</title>
        <authorList>
            <consortium name="US DOE Joint Genome Institute"/>
            <person name="Copeland A."/>
            <person name="Lucas S."/>
            <person name="Lapidus A."/>
            <person name="Barry K."/>
            <person name="Glavina del Rio T."/>
            <person name="Dalin E."/>
            <person name="Tice H."/>
            <person name="Pitluck S."/>
            <person name="Bruce D."/>
            <person name="Goodwin L."/>
            <person name="Thompson L.S."/>
            <person name="Brettin T."/>
            <person name="Detter J.C."/>
            <person name="Han C."/>
            <person name="Schmutz J."/>
            <person name="Larimer F."/>
            <person name="Land M."/>
            <person name="Hauser L."/>
            <person name="Kyrpides N."/>
            <person name="Kim E."/>
            <person name="Stephens C."/>
            <person name="Richardson P."/>
        </authorList>
    </citation>
    <scope>NUCLEOTIDE SEQUENCE [LARGE SCALE GENOMIC DNA]</scope>
    <source>
        <strain evidence="2">K31</strain>
    </source>
</reference>
<dbReference type="OrthoDB" id="7170465at2"/>
<dbReference type="PANTHER" id="PTHR48079:SF6">
    <property type="entry name" value="NAD(P)-BINDING DOMAIN-CONTAINING PROTEIN-RELATED"/>
    <property type="match status" value="1"/>
</dbReference>
<proteinExistence type="predicted"/>
<dbReference type="KEGG" id="cak:Caul_0510"/>
<dbReference type="GO" id="GO:0005737">
    <property type="term" value="C:cytoplasm"/>
    <property type="evidence" value="ECO:0007669"/>
    <property type="project" value="TreeGrafter"/>
</dbReference>
<dbReference type="InterPro" id="IPR001509">
    <property type="entry name" value="Epimerase_deHydtase"/>
</dbReference>
<evidence type="ECO:0000259" key="1">
    <source>
        <dbReference type="Pfam" id="PF01370"/>
    </source>
</evidence>
<accession>B0T6M7</accession>
<sequence>MPKTVLVLGATGGVGRPIAGRLAERGWTVRALHRNPSLLATSDPFDWIQGDALNPTDVAKAAKGVSTIVHAVKPRAYRDWKDAVLPMIDNTIAAARGARIVLPGNVYNYGPDAGLILDEDAPQNPRTKKGRLRVEMEARISRAVDAGSARALIVRAGDFFGPGAGSSWFSEAMVKPGGRPRVVRNPATLGVGHQWVFLPDLAETFARLIDRDDLPNLARYNMDGHWDADGREMAAAIVRALGEPAVPVKPLPWGLLTLVAPFSPNLRELVELRSLWDTPIRLSNRRLVEVLGEEPHTPLDEAVRQTLAFLQSVPES</sequence>
<dbReference type="AlphaFoldDB" id="B0T6M7"/>
<dbReference type="HOGENOM" id="CLU_049717_0_0_5"/>
<dbReference type="Pfam" id="PF01370">
    <property type="entry name" value="Epimerase"/>
    <property type="match status" value="1"/>
</dbReference>
<dbReference type="SUPFAM" id="SSF51735">
    <property type="entry name" value="NAD(P)-binding Rossmann-fold domains"/>
    <property type="match status" value="1"/>
</dbReference>
<dbReference type="EMBL" id="CP000927">
    <property type="protein sequence ID" value="ABZ69644.1"/>
    <property type="molecule type" value="Genomic_DNA"/>
</dbReference>
<dbReference type="eggNOG" id="COG0451">
    <property type="taxonomic scope" value="Bacteria"/>
</dbReference>
<dbReference type="InterPro" id="IPR051783">
    <property type="entry name" value="NAD(P)-dependent_oxidoreduct"/>
</dbReference>
<dbReference type="STRING" id="366602.Caul_0510"/>
<dbReference type="InterPro" id="IPR036291">
    <property type="entry name" value="NAD(P)-bd_dom_sf"/>
</dbReference>
<dbReference type="GO" id="GO:0004029">
    <property type="term" value="F:aldehyde dehydrogenase (NAD+) activity"/>
    <property type="evidence" value="ECO:0007669"/>
    <property type="project" value="TreeGrafter"/>
</dbReference>
<dbReference type="Gene3D" id="3.40.50.720">
    <property type="entry name" value="NAD(P)-binding Rossmann-like Domain"/>
    <property type="match status" value="1"/>
</dbReference>
<name>B0T6M7_CAUSK</name>
<feature type="domain" description="NAD-dependent epimerase/dehydratase" evidence="1">
    <location>
        <begin position="5"/>
        <end position="215"/>
    </location>
</feature>
<dbReference type="PANTHER" id="PTHR48079">
    <property type="entry name" value="PROTEIN YEEZ"/>
    <property type="match status" value="1"/>
</dbReference>
<gene>
    <name evidence="2" type="ordered locus">Caul_0510</name>
</gene>